<sequence>MSNSRRVLALALSGVSMMSYAADDLIITEYVEGSSLNKAVEIYNPTSASIDLSAYQLDIYFNGSTSANTRISLSGNLAAGDVYVVADDGADPAILAVTDLTSSASFFNGDDAIVLQKNGTVVDSLGQVGIDPGSEWGSGDLSTANNTLRRTELTADTIVDDAVTLAGWEGFANNTFDDLGNFDGGTTPPPPPPVDFACDIEATPIHAVQGSGDASPLVNTTADVQAVVTAVMPGLKGLYVQTPDADVDADAETSEGLFIYLGTTDISYQAGDLVRFRGQVTEFFNLTQLGNISDELLCGSDQVMPSSVSVSLPVAEVGDLEAFEGMLVKFPQNLIVNDVYNLARFGEVILGSSRHYIGTQVAEPGAPALAVSAANAKDSIVMDDNQTAQNPDPVVYPAPELSAANTLRVGDSVTDLDGVLHYSFSKYRVMPTETVNVVHTNARTEAPSLEGNLKVASFNVLNYFNGDGVGGGFPTPRGADTAEEFTRQRDKIINAMLAINADVFGLMEIENDGYGADSAIADLVNGLNAAAGSTEFAYLNPGVSQIGTDAIAVGIIYRPAVVSPQGAASILDSGNSPLDADGQPLFLDTKNRPMLTQTFTHVATDESMVVAVNHLKSKGSNCDSLGDPDQGDGQGNCNLTRTRAAQAIHIWLASEYPEQAIVVMGDLNAYAMEDPVTELESAGYENLFTLLEKPDEYSYVFSGETGSLDHALLNAALAEKLVDGAHWNINADEPRALDYNTEFKSSSQQVDWYAADAYRSSDHDPVILSLDMTPANEAPEASFDTAIQGLQASFTSTSSDTDGEIVDWNWDFGDGSQGVGEQVNHAYAASGDYQVTLTVTDNAGAQNSVTETVTIDAGDAPVARIYHVSFFRLHFFLSRSYDPDGRVVSHSWEFNDGTVRNSRFAIYRGRDADEVTLTVTDDNGLQDSTSVNF</sequence>
<dbReference type="Pfam" id="PF18911">
    <property type="entry name" value="PKD_4"/>
    <property type="match status" value="2"/>
</dbReference>
<dbReference type="InterPro" id="IPR036415">
    <property type="entry name" value="Lamin_tail_dom_sf"/>
</dbReference>
<feature type="chain" id="PRO_5046662631" evidence="1">
    <location>
        <begin position="22"/>
        <end position="933"/>
    </location>
</feature>
<comment type="caution">
    <text evidence="4">The sequence shown here is derived from an EMBL/GenBank/DDBJ whole genome shotgun (WGS) entry which is preliminary data.</text>
</comment>
<dbReference type="InterPro" id="IPR022409">
    <property type="entry name" value="PKD/Chitinase_dom"/>
</dbReference>
<feature type="domain" description="LTD" evidence="3">
    <location>
        <begin position="13"/>
        <end position="129"/>
    </location>
</feature>
<keyword evidence="4" id="KW-0378">Hydrolase</keyword>
<dbReference type="InterPro" id="IPR047971">
    <property type="entry name" value="ExeM-like"/>
</dbReference>
<evidence type="ECO:0000313" key="4">
    <source>
        <dbReference type="EMBL" id="MCL2915651.1"/>
    </source>
</evidence>
<dbReference type="CDD" id="cd00146">
    <property type="entry name" value="PKD"/>
    <property type="match status" value="1"/>
</dbReference>
<dbReference type="SMART" id="SM00089">
    <property type="entry name" value="PKD"/>
    <property type="match status" value="2"/>
</dbReference>
<dbReference type="Pfam" id="PF03372">
    <property type="entry name" value="Exo_endo_phos"/>
    <property type="match status" value="1"/>
</dbReference>
<dbReference type="SUPFAM" id="SSF56219">
    <property type="entry name" value="DNase I-like"/>
    <property type="match status" value="1"/>
</dbReference>
<accession>A0ABT0NB34</accession>
<feature type="signal peptide" evidence="1">
    <location>
        <begin position="1"/>
        <end position="21"/>
    </location>
</feature>
<evidence type="ECO:0000259" key="2">
    <source>
        <dbReference type="PROSITE" id="PS50093"/>
    </source>
</evidence>
<dbReference type="RefSeq" id="WP_249250228.1">
    <property type="nucleotide sequence ID" value="NZ_JAKIKT010000008.1"/>
</dbReference>
<dbReference type="Gene3D" id="2.60.40.10">
    <property type="entry name" value="Immunoglobulins"/>
    <property type="match status" value="2"/>
</dbReference>
<feature type="domain" description="PKD" evidence="2">
    <location>
        <begin position="775"/>
        <end position="862"/>
    </location>
</feature>
<dbReference type="Gene3D" id="3.60.10.10">
    <property type="entry name" value="Endonuclease/exonuclease/phosphatase"/>
    <property type="match status" value="1"/>
</dbReference>
<dbReference type="EMBL" id="JAKIKT010000008">
    <property type="protein sequence ID" value="MCL2915651.1"/>
    <property type="molecule type" value="Genomic_DNA"/>
</dbReference>
<dbReference type="NCBIfam" id="NF033681">
    <property type="entry name" value="ExeM_NucH_DNase"/>
    <property type="match status" value="1"/>
</dbReference>
<organism evidence="4 5">
    <name type="scientific">Shewanella corallii</name>
    <dbReference type="NCBI Taxonomy" id="560080"/>
    <lineage>
        <taxon>Bacteria</taxon>
        <taxon>Pseudomonadati</taxon>
        <taxon>Pseudomonadota</taxon>
        <taxon>Gammaproteobacteria</taxon>
        <taxon>Alteromonadales</taxon>
        <taxon>Shewanellaceae</taxon>
        <taxon>Shewanella</taxon>
    </lineage>
</organism>
<dbReference type="SUPFAM" id="SSF49299">
    <property type="entry name" value="PKD domain"/>
    <property type="match status" value="2"/>
</dbReference>
<keyword evidence="1" id="KW-0732">Signal</keyword>
<protein>
    <submittedName>
        <fullName evidence="4">ExeM/NucH family extracellular endonuclease</fullName>
    </submittedName>
</protein>
<dbReference type="SUPFAM" id="SSF74853">
    <property type="entry name" value="Lamin A/C globular tail domain"/>
    <property type="match status" value="1"/>
</dbReference>
<dbReference type="InterPro" id="IPR000601">
    <property type="entry name" value="PKD_dom"/>
</dbReference>
<reference evidence="4 5" key="1">
    <citation type="submission" date="2022-01" db="EMBL/GenBank/DDBJ databases">
        <title>Whole genome-based taxonomy of the Shewanellaceae.</title>
        <authorList>
            <person name="Martin-Rodriguez A.J."/>
        </authorList>
    </citation>
    <scope>NUCLEOTIDE SEQUENCE [LARGE SCALE GENOMIC DNA]</scope>
    <source>
        <strain evidence="4 5">DSM 21332</strain>
    </source>
</reference>
<proteinExistence type="predicted"/>
<evidence type="ECO:0000256" key="1">
    <source>
        <dbReference type="SAM" id="SignalP"/>
    </source>
</evidence>
<dbReference type="InterPro" id="IPR001322">
    <property type="entry name" value="Lamin_tail_dom"/>
</dbReference>
<keyword evidence="4" id="KW-0540">Nuclease</keyword>
<dbReference type="InterPro" id="IPR036691">
    <property type="entry name" value="Endo/exonu/phosph_ase_sf"/>
</dbReference>
<dbReference type="PANTHER" id="PTHR42834:SF1">
    <property type="entry name" value="ENDONUCLEASE_EXONUCLEASE_PHOSPHATASE FAMILY PROTEIN (AFU_ORTHOLOGUE AFUA_3G09210)"/>
    <property type="match status" value="1"/>
</dbReference>
<dbReference type="InterPro" id="IPR005135">
    <property type="entry name" value="Endo/exonuclease/phosphatase"/>
</dbReference>
<keyword evidence="4" id="KW-0255">Endonuclease</keyword>
<dbReference type="InterPro" id="IPR013783">
    <property type="entry name" value="Ig-like_fold"/>
</dbReference>
<keyword evidence="5" id="KW-1185">Reference proteome</keyword>
<dbReference type="PROSITE" id="PS51841">
    <property type="entry name" value="LTD"/>
    <property type="match status" value="1"/>
</dbReference>
<evidence type="ECO:0000259" key="3">
    <source>
        <dbReference type="PROSITE" id="PS51841"/>
    </source>
</evidence>
<dbReference type="Proteomes" id="UP001202831">
    <property type="component" value="Unassembled WGS sequence"/>
</dbReference>
<dbReference type="CDD" id="cd04486">
    <property type="entry name" value="YhcR_OBF_like"/>
    <property type="match status" value="1"/>
</dbReference>
<dbReference type="PANTHER" id="PTHR42834">
    <property type="entry name" value="ENDONUCLEASE/EXONUCLEASE/PHOSPHATASE FAMILY PROTEIN (AFU_ORTHOLOGUE AFUA_3G09210)"/>
    <property type="match status" value="1"/>
</dbReference>
<dbReference type="PROSITE" id="PS50093">
    <property type="entry name" value="PKD"/>
    <property type="match status" value="1"/>
</dbReference>
<dbReference type="Pfam" id="PF00932">
    <property type="entry name" value="LTD"/>
    <property type="match status" value="1"/>
</dbReference>
<gene>
    <name evidence="4" type="ORF">L2725_18010</name>
</gene>
<dbReference type="GO" id="GO:0004519">
    <property type="term" value="F:endonuclease activity"/>
    <property type="evidence" value="ECO:0007669"/>
    <property type="project" value="UniProtKB-KW"/>
</dbReference>
<evidence type="ECO:0000313" key="5">
    <source>
        <dbReference type="Proteomes" id="UP001202831"/>
    </source>
</evidence>
<dbReference type="CDD" id="cd10283">
    <property type="entry name" value="MnuA_DNase1-like"/>
    <property type="match status" value="1"/>
</dbReference>
<name>A0ABT0NB34_9GAMM</name>
<dbReference type="InterPro" id="IPR035986">
    <property type="entry name" value="PKD_dom_sf"/>
</dbReference>